<evidence type="ECO:0008006" key="4">
    <source>
        <dbReference type="Google" id="ProtNLM"/>
    </source>
</evidence>
<dbReference type="Gene3D" id="3.40.1000.10">
    <property type="entry name" value="Mog1/PsbP, alpha/beta/alpha sandwich"/>
    <property type="match status" value="1"/>
</dbReference>
<evidence type="ECO:0000313" key="3">
    <source>
        <dbReference type="Proteomes" id="UP000176005"/>
    </source>
</evidence>
<feature type="region of interest" description="Disordered" evidence="1">
    <location>
        <begin position="1"/>
        <end position="94"/>
    </location>
</feature>
<feature type="compositionally biased region" description="Basic and acidic residues" evidence="1">
    <location>
        <begin position="17"/>
        <end position="32"/>
    </location>
</feature>
<feature type="compositionally biased region" description="Low complexity" evidence="1">
    <location>
        <begin position="39"/>
        <end position="55"/>
    </location>
</feature>
<dbReference type="AlphaFoldDB" id="A0A1E7L4R6"/>
<organism evidence="2 3">
    <name type="scientific">Streptomyces nanshensis</name>
    <dbReference type="NCBI Taxonomy" id="518642"/>
    <lineage>
        <taxon>Bacteria</taxon>
        <taxon>Bacillati</taxon>
        <taxon>Actinomycetota</taxon>
        <taxon>Actinomycetes</taxon>
        <taxon>Kitasatosporales</taxon>
        <taxon>Streptomycetaceae</taxon>
        <taxon>Streptomyces</taxon>
    </lineage>
</organism>
<evidence type="ECO:0000313" key="2">
    <source>
        <dbReference type="EMBL" id="OEV11187.1"/>
    </source>
</evidence>
<keyword evidence="3" id="KW-1185">Reference proteome</keyword>
<comment type="caution">
    <text evidence="2">The sequence shown here is derived from an EMBL/GenBank/DDBJ whole genome shotgun (WGS) entry which is preliminary data.</text>
</comment>
<dbReference type="PATRIC" id="fig|518642.10.peg.3392"/>
<dbReference type="Proteomes" id="UP000176005">
    <property type="component" value="Unassembled WGS sequence"/>
</dbReference>
<proteinExistence type="predicted"/>
<protein>
    <recommendedName>
        <fullName evidence="4">Serine/threonine protein kinase</fullName>
    </recommendedName>
</protein>
<dbReference type="EMBL" id="LJGW01000242">
    <property type="protein sequence ID" value="OEV11187.1"/>
    <property type="molecule type" value="Genomic_DNA"/>
</dbReference>
<name>A0A1E7L4R6_9ACTN</name>
<evidence type="ECO:0000256" key="1">
    <source>
        <dbReference type="SAM" id="MobiDB-lite"/>
    </source>
</evidence>
<accession>A0A1E7L4R6</accession>
<sequence>MVALLVGAGTSSGMLMNRDDDTRNNQADKEVSQYKMVDTGATPDASPTSASPSPQTKKKKKAVTASPSPTPSKTSTSAPPEPEPTEKPKPPARTLPAGFHTVVDDRGFSLAVMEGWQRQELSPTQVGFVPPTNDQYLHVSQVENAPRASFINFLETEQALAESGNGYQRILLEHRTFQGHPAARWEFTYVPESGDPMHVVEQAYIDDAGTEYNLYFEAPQRLWDDQKELVFSTALNTFKQP</sequence>
<feature type="compositionally biased region" description="Low complexity" evidence="1">
    <location>
        <begin position="63"/>
        <end position="78"/>
    </location>
</feature>
<reference evidence="2 3" key="1">
    <citation type="journal article" date="2016" name="Front. Microbiol.">
        <title>Comparative Genomics Analysis of Streptomyces Species Reveals Their Adaptation to the Marine Environment and Their Diversity at the Genomic Level.</title>
        <authorList>
            <person name="Tian X."/>
            <person name="Zhang Z."/>
            <person name="Yang T."/>
            <person name="Chen M."/>
            <person name="Li J."/>
            <person name="Chen F."/>
            <person name="Yang J."/>
            <person name="Li W."/>
            <person name="Zhang B."/>
            <person name="Zhang Z."/>
            <person name="Wu J."/>
            <person name="Zhang C."/>
            <person name="Long L."/>
            <person name="Xiao J."/>
        </authorList>
    </citation>
    <scope>NUCLEOTIDE SEQUENCE [LARGE SCALE GENOMIC DNA]</scope>
    <source>
        <strain evidence="2 3">SCSIO 10429</strain>
    </source>
</reference>
<gene>
    <name evidence="2" type="ORF">AN218_14140</name>
</gene>